<keyword evidence="1" id="KW-0732">Signal</keyword>
<gene>
    <name evidence="2" type="ORF">SAMN04488564_10525</name>
</gene>
<evidence type="ECO:0000313" key="2">
    <source>
        <dbReference type="EMBL" id="SFR19808.1"/>
    </source>
</evidence>
<feature type="signal peptide" evidence="1">
    <location>
        <begin position="1"/>
        <end position="34"/>
    </location>
</feature>
<proteinExistence type="predicted"/>
<reference evidence="3" key="1">
    <citation type="submission" date="2016-10" db="EMBL/GenBank/DDBJ databases">
        <authorList>
            <person name="Varghese N."/>
            <person name="Submissions S."/>
        </authorList>
    </citation>
    <scope>NUCLEOTIDE SEQUENCE [LARGE SCALE GENOMIC DNA]</scope>
    <source>
        <strain evidence="3">DSM 44232</strain>
    </source>
</reference>
<protein>
    <recommendedName>
        <fullName evidence="4">SipW-cognate class signal peptide</fullName>
    </recommendedName>
</protein>
<dbReference type="Proteomes" id="UP000198583">
    <property type="component" value="Unassembled WGS sequence"/>
</dbReference>
<name>A0A1I6EQK5_9PSEU</name>
<evidence type="ECO:0008006" key="4">
    <source>
        <dbReference type="Google" id="ProtNLM"/>
    </source>
</evidence>
<keyword evidence="3" id="KW-1185">Reference proteome</keyword>
<feature type="chain" id="PRO_5011465086" description="SipW-cognate class signal peptide" evidence="1">
    <location>
        <begin position="35"/>
        <end position="154"/>
    </location>
</feature>
<evidence type="ECO:0000256" key="1">
    <source>
        <dbReference type="SAM" id="SignalP"/>
    </source>
</evidence>
<evidence type="ECO:0000313" key="3">
    <source>
        <dbReference type="Proteomes" id="UP000198583"/>
    </source>
</evidence>
<dbReference type="AlphaFoldDB" id="A0A1I6EQK5"/>
<dbReference type="EMBL" id="FOYL01000005">
    <property type="protein sequence ID" value="SFR19808.1"/>
    <property type="molecule type" value="Genomic_DNA"/>
</dbReference>
<organism evidence="2 3">
    <name type="scientific">Lentzea waywayandensis</name>
    <dbReference type="NCBI Taxonomy" id="84724"/>
    <lineage>
        <taxon>Bacteria</taxon>
        <taxon>Bacillati</taxon>
        <taxon>Actinomycetota</taxon>
        <taxon>Actinomycetes</taxon>
        <taxon>Pseudonocardiales</taxon>
        <taxon>Pseudonocardiaceae</taxon>
        <taxon>Lentzea</taxon>
    </lineage>
</organism>
<dbReference type="OrthoDB" id="3637162at2"/>
<dbReference type="RefSeq" id="WP_093596509.1">
    <property type="nucleotide sequence ID" value="NZ_FOYL01000005.1"/>
</dbReference>
<dbReference type="STRING" id="84724.SAMN04488564_10525"/>
<accession>A0A1I6EQK5</accession>
<sequence>MISFRELVRLRYVRRGVIVLAVATAALGSGVAYAAWTSSGTGNATTTAGTALAPVVAGGAVTTGVLYPGTSGTAVVTVSNPNPYPVTVTSIAPNGAGTCGVSFAERFPGTQLTANSAPVAITFSVSMALNAPNSCQGASIDVPVVVTIASGTGA</sequence>